<proteinExistence type="inferred from homology"/>
<dbReference type="InterPro" id="IPR050490">
    <property type="entry name" value="Bact_solute-bd_prot1"/>
</dbReference>
<sequence length="416" mass="43995">MKVPAKLLATAAVSTLISSAAMAQSVEVLHWWTAGGEAAALNVLKEDLAGQGIGWEDMPVAGGGGEAAATTLKARVAAGNPPTAAQLLGMQVREWADEGALGDLTAVATEGHWADVVPSALQDFAVRDGKWNAVPVNIHRPNWLWINAAIFEENGLTPPTTWEEFNTVAQTLKDKGITPLAHGGQPWQDATIFDDVVLGIGGADFYRKAIIEADMDALGSDTMVQVFNQMRTVRGFVDDNFSGRDWNLATAMVLNGEAAMQLMGDWAKGEIVRADMTPGTDILCVTAPGTEGSYLFNTDFFAAFDVSDDNQAAQSALAASVMSPAFQEAFNLVKGSIPARTDVAPDNFDACGQKAMADIKEAEANGTLLGSLAHGHGQTSAVQRAIFDVVTEHFNSDMSAEDAVEELQIAVESAQL</sequence>
<dbReference type="Pfam" id="PF01547">
    <property type="entry name" value="SBP_bac_1"/>
    <property type="match status" value="1"/>
</dbReference>
<protein>
    <recommendedName>
        <fullName evidence="6">Probable sugar-binding periplasmic protein</fullName>
    </recommendedName>
</protein>
<evidence type="ECO:0000256" key="7">
    <source>
        <dbReference type="SAM" id="SignalP"/>
    </source>
</evidence>
<evidence type="ECO:0000256" key="1">
    <source>
        <dbReference type="ARBA" id="ARBA00004418"/>
    </source>
</evidence>
<evidence type="ECO:0000256" key="3">
    <source>
        <dbReference type="ARBA" id="ARBA00022448"/>
    </source>
</evidence>
<accession>A0A2T0WKM3</accession>
<reference evidence="8 9" key="1">
    <citation type="submission" date="2018-03" db="EMBL/GenBank/DDBJ databases">
        <title>Genomic Encyclopedia of Archaeal and Bacterial Type Strains, Phase II (KMG-II): from individual species to whole genera.</title>
        <authorList>
            <person name="Goeker M."/>
        </authorList>
    </citation>
    <scope>NUCLEOTIDE SEQUENCE [LARGE SCALE GENOMIC DNA]</scope>
    <source>
        <strain evidence="8 9">DSM 100212</strain>
    </source>
</reference>
<dbReference type="AlphaFoldDB" id="A0A2T0WKM3"/>
<dbReference type="SUPFAM" id="SSF53850">
    <property type="entry name" value="Periplasmic binding protein-like II"/>
    <property type="match status" value="1"/>
</dbReference>
<evidence type="ECO:0000256" key="6">
    <source>
        <dbReference type="ARBA" id="ARBA00049753"/>
    </source>
</evidence>
<comment type="function">
    <text evidence="5">Part of a binding-protein-dependent transport system for a sugar.</text>
</comment>
<evidence type="ECO:0000256" key="5">
    <source>
        <dbReference type="ARBA" id="ARBA00049629"/>
    </source>
</evidence>
<comment type="similarity">
    <text evidence="2">Belongs to the bacterial solute-binding protein 1 family.</text>
</comment>
<dbReference type="EMBL" id="PVTQ01000010">
    <property type="protein sequence ID" value="PRY87260.1"/>
    <property type="molecule type" value="Genomic_DNA"/>
</dbReference>
<keyword evidence="9" id="KW-1185">Reference proteome</keyword>
<evidence type="ECO:0000313" key="8">
    <source>
        <dbReference type="EMBL" id="PRY87260.1"/>
    </source>
</evidence>
<keyword evidence="3" id="KW-0813">Transport</keyword>
<dbReference type="PANTHER" id="PTHR43649:SF28">
    <property type="entry name" value="BINDING PROTEIN COMPONENT OF ABC SUGAR TRANSPORTER-RELATED"/>
    <property type="match status" value="1"/>
</dbReference>
<organism evidence="8 9">
    <name type="scientific">Donghicola tyrosinivorans</name>
    <dbReference type="NCBI Taxonomy" id="1652492"/>
    <lineage>
        <taxon>Bacteria</taxon>
        <taxon>Pseudomonadati</taxon>
        <taxon>Pseudomonadota</taxon>
        <taxon>Alphaproteobacteria</taxon>
        <taxon>Rhodobacterales</taxon>
        <taxon>Roseobacteraceae</taxon>
        <taxon>Donghicola</taxon>
    </lineage>
</organism>
<keyword evidence="4 7" id="KW-0732">Signal</keyword>
<evidence type="ECO:0000256" key="4">
    <source>
        <dbReference type="ARBA" id="ARBA00022729"/>
    </source>
</evidence>
<gene>
    <name evidence="8" type="ORF">CLV74_11034</name>
</gene>
<dbReference type="OrthoDB" id="9798191at2"/>
<name>A0A2T0WKM3_9RHOB</name>
<dbReference type="Proteomes" id="UP000238392">
    <property type="component" value="Unassembled WGS sequence"/>
</dbReference>
<dbReference type="Gene3D" id="3.40.190.10">
    <property type="entry name" value="Periplasmic binding protein-like II"/>
    <property type="match status" value="2"/>
</dbReference>
<evidence type="ECO:0000313" key="9">
    <source>
        <dbReference type="Proteomes" id="UP000238392"/>
    </source>
</evidence>
<dbReference type="InterPro" id="IPR006059">
    <property type="entry name" value="SBP"/>
</dbReference>
<evidence type="ECO:0000256" key="2">
    <source>
        <dbReference type="ARBA" id="ARBA00008520"/>
    </source>
</evidence>
<comment type="subcellular location">
    <subcellularLocation>
        <location evidence="1">Periplasm</location>
    </subcellularLocation>
</comment>
<dbReference type="PANTHER" id="PTHR43649">
    <property type="entry name" value="ARABINOSE-BINDING PROTEIN-RELATED"/>
    <property type="match status" value="1"/>
</dbReference>
<feature type="signal peptide" evidence="7">
    <location>
        <begin position="1"/>
        <end position="23"/>
    </location>
</feature>
<feature type="chain" id="PRO_5015696963" description="Probable sugar-binding periplasmic protein" evidence="7">
    <location>
        <begin position="24"/>
        <end position="416"/>
    </location>
</feature>
<comment type="caution">
    <text evidence="8">The sequence shown here is derived from an EMBL/GenBank/DDBJ whole genome shotgun (WGS) entry which is preliminary data.</text>
</comment>
<dbReference type="GO" id="GO:0042597">
    <property type="term" value="C:periplasmic space"/>
    <property type="evidence" value="ECO:0007669"/>
    <property type="project" value="UniProtKB-SubCell"/>
</dbReference>
<dbReference type="RefSeq" id="WP_106265931.1">
    <property type="nucleotide sequence ID" value="NZ_PVTQ01000010.1"/>
</dbReference>